<feature type="transmembrane region" description="Helical" evidence="1">
    <location>
        <begin position="115"/>
        <end position="140"/>
    </location>
</feature>
<proteinExistence type="predicted"/>
<dbReference type="InterPro" id="IPR006685">
    <property type="entry name" value="MscS_channel_2nd"/>
</dbReference>
<dbReference type="EMBL" id="CP133772">
    <property type="protein sequence ID" value="WYY00803.1"/>
    <property type="molecule type" value="Genomic_DNA"/>
</dbReference>
<dbReference type="PANTHER" id="PTHR30221:SF1">
    <property type="entry name" value="SMALL-CONDUCTANCE MECHANOSENSITIVE CHANNEL"/>
    <property type="match status" value="1"/>
</dbReference>
<keyword evidence="1" id="KW-0812">Transmembrane</keyword>
<feature type="transmembrane region" description="Helical" evidence="1">
    <location>
        <begin position="7"/>
        <end position="29"/>
    </location>
</feature>
<evidence type="ECO:0000313" key="3">
    <source>
        <dbReference type="EMBL" id="WYY00803.1"/>
    </source>
</evidence>
<dbReference type="Gene3D" id="1.10.287.1260">
    <property type="match status" value="1"/>
</dbReference>
<keyword evidence="4" id="KW-1185">Reference proteome</keyword>
<organism evidence="3 4">
    <name type="scientific">Oxyplasma meridianum</name>
    <dbReference type="NCBI Taxonomy" id="3073602"/>
    <lineage>
        <taxon>Archaea</taxon>
        <taxon>Methanobacteriati</taxon>
        <taxon>Thermoplasmatota</taxon>
        <taxon>Thermoplasmata</taxon>
        <taxon>Thermoplasmatales</taxon>
        <taxon>Thermoplasmataceae</taxon>
        <taxon>Oxyplasma</taxon>
    </lineage>
</organism>
<keyword evidence="1" id="KW-0472">Membrane</keyword>
<dbReference type="PANTHER" id="PTHR30221">
    <property type="entry name" value="SMALL-CONDUCTANCE MECHANOSENSITIVE CHANNEL"/>
    <property type="match status" value="1"/>
</dbReference>
<dbReference type="GO" id="GO:0016020">
    <property type="term" value="C:membrane"/>
    <property type="evidence" value="ECO:0007669"/>
    <property type="project" value="InterPro"/>
</dbReference>
<dbReference type="InterPro" id="IPR010920">
    <property type="entry name" value="LSM_dom_sf"/>
</dbReference>
<dbReference type="SUPFAM" id="SSF82861">
    <property type="entry name" value="Mechanosensitive channel protein MscS (YggB), transmembrane region"/>
    <property type="match status" value="1"/>
</dbReference>
<dbReference type="Proteomes" id="UP001451606">
    <property type="component" value="Chromosome"/>
</dbReference>
<keyword evidence="1" id="KW-1133">Transmembrane helix</keyword>
<evidence type="ECO:0000313" key="4">
    <source>
        <dbReference type="Proteomes" id="UP001451606"/>
    </source>
</evidence>
<name>A0AAX4NII7_9ARCH</name>
<feature type="domain" description="Mechanosensitive ion channel MscS" evidence="2">
    <location>
        <begin position="132"/>
        <end position="197"/>
    </location>
</feature>
<protein>
    <submittedName>
        <fullName evidence="3">Mechanosensitive ion channel</fullName>
    </submittedName>
</protein>
<dbReference type="SUPFAM" id="SSF50182">
    <property type="entry name" value="Sm-like ribonucleoproteins"/>
    <property type="match status" value="1"/>
</dbReference>
<dbReference type="GO" id="GO:0008381">
    <property type="term" value="F:mechanosensitive monoatomic ion channel activity"/>
    <property type="evidence" value="ECO:0007669"/>
    <property type="project" value="InterPro"/>
</dbReference>
<feature type="transmembrane region" description="Helical" evidence="1">
    <location>
        <begin position="49"/>
        <end position="70"/>
    </location>
</feature>
<dbReference type="InterPro" id="IPR045275">
    <property type="entry name" value="MscS_archaea/bacteria_type"/>
</dbReference>
<dbReference type="GeneID" id="95968124"/>
<evidence type="ECO:0000259" key="2">
    <source>
        <dbReference type="Pfam" id="PF00924"/>
    </source>
</evidence>
<evidence type="ECO:0000256" key="1">
    <source>
        <dbReference type="SAM" id="Phobius"/>
    </source>
</evidence>
<dbReference type="AlphaFoldDB" id="A0AAX4NII7"/>
<gene>
    <name evidence="3" type="ORF">OXIME_001387</name>
</gene>
<dbReference type="InterPro" id="IPR011014">
    <property type="entry name" value="MscS_channel_TM-2"/>
</dbReference>
<feature type="transmembrane region" description="Helical" evidence="1">
    <location>
        <begin position="90"/>
        <end position="109"/>
    </location>
</feature>
<dbReference type="RefSeq" id="WP_393971132.1">
    <property type="nucleotide sequence ID" value="NZ_CP133772.1"/>
</dbReference>
<sequence length="298" mass="32693">MATERGIFYRILVYILIIAVVFFISTFLIPYIASYLPQLVPYEQYMKDAVTAIIVGIGGYLIARFAVNIIDRAMTRSGVQRKSLRYIDTIVRIVIYTILIAVVLSAFGINLTGALIGGAVGGVIIGLALQTVASSIFAGITVASTNVLKPGDTVTIYSWLFGNPVTGKVKKVSVIFTYLEDQNGRAVKVPNSAFLGSTTFTDMEKDDGILFTLTLSVQVDVPSESVSKIAAEIMDKRPSEIGIKGYEIFMLGRSNSASTFSININIEKLEMLNRATDFVNQCFDKSYWKVKNSQLSQK</sequence>
<dbReference type="KEGG" id="omr:OXIME_001387"/>
<dbReference type="Pfam" id="PF00924">
    <property type="entry name" value="MS_channel_2nd"/>
    <property type="match status" value="1"/>
</dbReference>
<reference evidence="3 4" key="1">
    <citation type="submission" date="2023-09" db="EMBL/GenBank/DDBJ databases">
        <authorList>
            <person name="Golyshina O.V."/>
            <person name="Lunev E.A."/>
            <person name="Bargiela R."/>
            <person name="Gaines M.C."/>
            <person name="Daum B."/>
            <person name="Bale N.J."/>
            <person name="Koenen M."/>
            <person name="Sinninghe Damst J.S."/>
            <person name="Yakimov M."/>
            <person name="Golyshin P.N."/>
        </authorList>
    </citation>
    <scope>NUCLEOTIDE SEQUENCE [LARGE SCALE GENOMIC DNA]</scope>
    <source>
        <strain evidence="3 4">M1</strain>
    </source>
</reference>
<accession>A0AAX4NII7</accession>